<name>A0A6I1GG48_9BIFI</name>
<evidence type="ECO:0000256" key="4">
    <source>
        <dbReference type="ARBA" id="ARBA00022989"/>
    </source>
</evidence>
<keyword evidence="4 7" id="KW-1133">Transmembrane helix</keyword>
<dbReference type="CDD" id="cd16914">
    <property type="entry name" value="EcfT"/>
    <property type="match status" value="1"/>
</dbReference>
<dbReference type="PANTHER" id="PTHR34857">
    <property type="entry name" value="SLL0384 PROTEIN"/>
    <property type="match status" value="1"/>
</dbReference>
<dbReference type="GO" id="GO:0005886">
    <property type="term" value="C:plasma membrane"/>
    <property type="evidence" value="ECO:0007669"/>
    <property type="project" value="UniProtKB-ARBA"/>
</dbReference>
<feature type="transmembrane region" description="Helical" evidence="7">
    <location>
        <begin position="312"/>
        <end position="332"/>
    </location>
</feature>
<keyword evidence="3 7" id="KW-0812">Transmembrane</keyword>
<protein>
    <submittedName>
        <fullName evidence="8">Cobalt ABC transporter permease</fullName>
    </submittedName>
</protein>
<sequence>MSSDGNTLAKGRREPASPGARDGLPGQSGRQEKTPGMTGVGNAAPAANATTAAGDVMPPAAHTASPVVASSFHPNRTLALDPRAKLYLLLAANLLLFFHVSTRAEALLVALCLVPLAVAGRWRAALRLGALYIVLLALGLWSGAASLSGSGSTGGASATATANAGAAAATTADALPVWLHVVGLFSVGLRMMMPCLITGAYAFTTTRVSEFVCAMRRMRVPESVTIPCMVVIRFFPTIARDYRSIRDAMALRGIASGRLGVLRHPVQTLEFVIVPLLMNATIVSRDLSAAALTKGLGLPGRHTSMIEIRMRWFDWAAMAVCTLPLALGIGGVL</sequence>
<evidence type="ECO:0000256" key="5">
    <source>
        <dbReference type="ARBA" id="ARBA00023136"/>
    </source>
</evidence>
<dbReference type="InterPro" id="IPR003339">
    <property type="entry name" value="ABC/ECF_trnsptr_transmembrane"/>
</dbReference>
<dbReference type="PANTHER" id="PTHR34857:SF2">
    <property type="entry name" value="SLL0384 PROTEIN"/>
    <property type="match status" value="1"/>
</dbReference>
<feature type="transmembrane region" description="Helical" evidence="7">
    <location>
        <begin position="177"/>
        <end position="203"/>
    </location>
</feature>
<evidence type="ECO:0000256" key="3">
    <source>
        <dbReference type="ARBA" id="ARBA00022692"/>
    </source>
</evidence>
<dbReference type="InterPro" id="IPR051611">
    <property type="entry name" value="ECF_transporter_component"/>
</dbReference>
<evidence type="ECO:0000256" key="7">
    <source>
        <dbReference type="SAM" id="Phobius"/>
    </source>
</evidence>
<feature type="transmembrane region" description="Helical" evidence="7">
    <location>
        <begin position="129"/>
        <end position="147"/>
    </location>
</feature>
<feature type="transmembrane region" description="Helical" evidence="7">
    <location>
        <begin position="106"/>
        <end position="122"/>
    </location>
</feature>
<dbReference type="RefSeq" id="WP_226835954.1">
    <property type="nucleotide sequence ID" value="NZ_JBHSKZ010000009.1"/>
</dbReference>
<organism evidence="8 9">
    <name type="scientific">Bifidobacterium leontopitheci</name>
    <dbReference type="NCBI Taxonomy" id="2650774"/>
    <lineage>
        <taxon>Bacteria</taxon>
        <taxon>Bacillati</taxon>
        <taxon>Actinomycetota</taxon>
        <taxon>Actinomycetes</taxon>
        <taxon>Bifidobacteriales</taxon>
        <taxon>Bifidobacteriaceae</taxon>
        <taxon>Bifidobacterium</taxon>
    </lineage>
</organism>
<evidence type="ECO:0000256" key="2">
    <source>
        <dbReference type="ARBA" id="ARBA00022475"/>
    </source>
</evidence>
<keyword evidence="2" id="KW-1003">Cell membrane</keyword>
<dbReference type="EMBL" id="WBVT01000009">
    <property type="protein sequence ID" value="KAB7790623.1"/>
    <property type="molecule type" value="Genomic_DNA"/>
</dbReference>
<evidence type="ECO:0000313" key="9">
    <source>
        <dbReference type="Proteomes" id="UP000441772"/>
    </source>
</evidence>
<comment type="caution">
    <text evidence="8">The sequence shown here is derived from an EMBL/GenBank/DDBJ whole genome shotgun (WGS) entry which is preliminary data.</text>
</comment>
<gene>
    <name evidence="8" type="ORF">F7D09_0876</name>
</gene>
<dbReference type="AlphaFoldDB" id="A0A6I1GG48"/>
<accession>A0A6I1GG48</accession>
<keyword evidence="5 7" id="KW-0472">Membrane</keyword>
<evidence type="ECO:0000313" key="8">
    <source>
        <dbReference type="EMBL" id="KAB7790623.1"/>
    </source>
</evidence>
<dbReference type="Pfam" id="PF02361">
    <property type="entry name" value="CbiQ"/>
    <property type="match status" value="1"/>
</dbReference>
<dbReference type="Proteomes" id="UP000441772">
    <property type="component" value="Unassembled WGS sequence"/>
</dbReference>
<reference evidence="8 9" key="1">
    <citation type="submission" date="2019-09" db="EMBL/GenBank/DDBJ databases">
        <title>Characterization of the phylogenetic diversity of two novel species belonging to the genus Bifidobacterium: Bifidobacterium cebidarum sp. nov. and Bifidobacterium leontopitheci sp. nov.</title>
        <authorList>
            <person name="Lugli G.A."/>
            <person name="Duranti S."/>
            <person name="Milani C."/>
            <person name="Turroni F."/>
            <person name="Ventura M."/>
        </authorList>
    </citation>
    <scope>NUCLEOTIDE SEQUENCE [LARGE SCALE GENOMIC DNA]</scope>
    <source>
        <strain evidence="8 9">LMG 31471</strain>
    </source>
</reference>
<evidence type="ECO:0000256" key="6">
    <source>
        <dbReference type="SAM" id="MobiDB-lite"/>
    </source>
</evidence>
<comment type="subcellular location">
    <subcellularLocation>
        <location evidence="1">Membrane</location>
        <topology evidence="1">Multi-pass membrane protein</topology>
    </subcellularLocation>
</comment>
<keyword evidence="9" id="KW-1185">Reference proteome</keyword>
<feature type="region of interest" description="Disordered" evidence="6">
    <location>
        <begin position="1"/>
        <end position="44"/>
    </location>
</feature>
<evidence type="ECO:0000256" key="1">
    <source>
        <dbReference type="ARBA" id="ARBA00004141"/>
    </source>
</evidence>
<proteinExistence type="predicted"/>